<name>A0A0S3T711_PHAAN</name>
<evidence type="ECO:0000313" key="2">
    <source>
        <dbReference type="Proteomes" id="UP000291084"/>
    </source>
</evidence>
<evidence type="ECO:0000313" key="1">
    <source>
        <dbReference type="EMBL" id="BAU00621.1"/>
    </source>
</evidence>
<accession>A0A0S3T711</accession>
<dbReference type="AlphaFoldDB" id="A0A0S3T711"/>
<protein>
    <submittedName>
        <fullName evidence="1">Uncharacterized protein</fullName>
    </submittedName>
</protein>
<reference evidence="1 2" key="1">
    <citation type="journal article" date="2015" name="Sci. Rep.">
        <title>The power of single molecule real-time sequencing technology in the de novo assembly of a eukaryotic genome.</title>
        <authorList>
            <person name="Sakai H."/>
            <person name="Naito K."/>
            <person name="Ogiso-Tanaka E."/>
            <person name="Takahashi Y."/>
            <person name="Iseki K."/>
            <person name="Muto C."/>
            <person name="Satou K."/>
            <person name="Teruya K."/>
            <person name="Shiroma A."/>
            <person name="Shimoji M."/>
            <person name="Hirano T."/>
            <person name="Itoh T."/>
            <person name="Kaga A."/>
            <person name="Tomooka N."/>
        </authorList>
    </citation>
    <scope>NUCLEOTIDE SEQUENCE [LARGE SCALE GENOMIC DNA]</scope>
    <source>
        <strain evidence="2">cv. Shumari</strain>
    </source>
</reference>
<dbReference type="Proteomes" id="UP000291084">
    <property type="component" value="Chromosome 10"/>
</dbReference>
<organism evidence="1 2">
    <name type="scientific">Vigna angularis var. angularis</name>
    <dbReference type="NCBI Taxonomy" id="157739"/>
    <lineage>
        <taxon>Eukaryota</taxon>
        <taxon>Viridiplantae</taxon>
        <taxon>Streptophyta</taxon>
        <taxon>Embryophyta</taxon>
        <taxon>Tracheophyta</taxon>
        <taxon>Spermatophyta</taxon>
        <taxon>Magnoliopsida</taxon>
        <taxon>eudicotyledons</taxon>
        <taxon>Gunneridae</taxon>
        <taxon>Pentapetalae</taxon>
        <taxon>rosids</taxon>
        <taxon>fabids</taxon>
        <taxon>Fabales</taxon>
        <taxon>Fabaceae</taxon>
        <taxon>Papilionoideae</taxon>
        <taxon>50 kb inversion clade</taxon>
        <taxon>NPAAA clade</taxon>
        <taxon>indigoferoid/millettioid clade</taxon>
        <taxon>Phaseoleae</taxon>
        <taxon>Vigna</taxon>
    </lineage>
</organism>
<sequence>ERAATRKEPFPFSTVQRSTQGKKYYLCICGEEDWGWASCESGVVAARSGRRSGEILKLQGDLDLLVWRKDRS</sequence>
<feature type="non-terminal residue" evidence="1">
    <location>
        <position position="1"/>
    </location>
</feature>
<keyword evidence="2" id="KW-1185">Reference proteome</keyword>
<dbReference type="EMBL" id="AP015043">
    <property type="protein sequence ID" value="BAU00621.1"/>
    <property type="molecule type" value="Genomic_DNA"/>
</dbReference>
<proteinExistence type="predicted"/>
<gene>
    <name evidence="1" type="primary">Vigan.10G223100</name>
    <name evidence="1" type="ORF">VIGAN_10223100</name>
</gene>